<evidence type="ECO:0000313" key="1">
    <source>
        <dbReference type="EMBL" id="KYG13600.1"/>
    </source>
</evidence>
<dbReference type="GeneID" id="30074517"/>
<reference evidence="1 2" key="1">
    <citation type="journal article" date="2010" name="Nature">
        <title>Comparative genomics reveals mobile pathogenicity chromosomes in Fusarium.</title>
        <authorList>
            <person name="Ma L.J."/>
            <person name="van der Does H.C."/>
            <person name="Borkovich K.A."/>
            <person name="Coleman J.J."/>
            <person name="Daboussi M.J."/>
            <person name="Di Pietro A."/>
            <person name="Dufresne M."/>
            <person name="Freitag M."/>
            <person name="Grabherr M."/>
            <person name="Henrissat B."/>
            <person name="Houterman P.M."/>
            <person name="Kang S."/>
            <person name="Shim W.B."/>
            <person name="Woloshuk C."/>
            <person name="Xie X."/>
            <person name="Xu J.R."/>
            <person name="Antoniw J."/>
            <person name="Baker S.E."/>
            <person name="Bluhm B.H."/>
            <person name="Breakspear A."/>
            <person name="Brown D.W."/>
            <person name="Butchko R.A."/>
            <person name="Chapman S."/>
            <person name="Coulson R."/>
            <person name="Coutinho P.M."/>
            <person name="Danchin E.G."/>
            <person name="Diener A."/>
            <person name="Gale L.R."/>
            <person name="Gardiner D.M."/>
            <person name="Goff S."/>
            <person name="Hammond-Kosack K.E."/>
            <person name="Hilburn K."/>
            <person name="Hua-Van A."/>
            <person name="Jonkers W."/>
            <person name="Kazan K."/>
            <person name="Kodira C.D."/>
            <person name="Koehrsen M."/>
            <person name="Kumar L."/>
            <person name="Lee Y.H."/>
            <person name="Li L."/>
            <person name="Manners J.M."/>
            <person name="Miranda-Saavedra D."/>
            <person name="Mukherjee M."/>
            <person name="Park G."/>
            <person name="Park J."/>
            <person name="Park S.Y."/>
            <person name="Proctor R.H."/>
            <person name="Regev A."/>
            <person name="Ruiz-Roldan M.C."/>
            <person name="Sain D."/>
            <person name="Sakthikumar S."/>
            <person name="Sykes S."/>
            <person name="Schwartz D.C."/>
            <person name="Turgeon B.G."/>
            <person name="Wapinski I."/>
            <person name="Yoder O."/>
            <person name="Young S."/>
            <person name="Zeng Q."/>
            <person name="Zhou S."/>
            <person name="Galagan J."/>
            <person name="Cuomo C.A."/>
            <person name="Kistler H.C."/>
            <person name="Rep M."/>
        </authorList>
    </citation>
    <scope>NUCLEOTIDE SEQUENCE [LARGE SCALE GENOMIC DNA]</scope>
    <source>
        <strain evidence="2">M3125 / FGSC 7600</strain>
    </source>
</reference>
<dbReference type="EMBL" id="DS486009">
    <property type="protein sequence ID" value="KYG13600.1"/>
    <property type="molecule type" value="Genomic_DNA"/>
</dbReference>
<dbReference type="KEGG" id="fvr:FVEG_17641"/>
<proteinExistence type="predicted"/>
<protein>
    <submittedName>
        <fullName evidence="1">Uncharacterized protein</fullName>
    </submittedName>
</protein>
<evidence type="ECO:0000313" key="2">
    <source>
        <dbReference type="Proteomes" id="UP000009096"/>
    </source>
</evidence>
<gene>
    <name evidence="1" type="ORF">FVEG_17641</name>
</gene>
<dbReference type="RefSeq" id="XP_018762284.1">
    <property type="nucleotide sequence ID" value="XM_018906878.1"/>
</dbReference>
<organism evidence="1 2">
    <name type="scientific">Gibberella moniliformis (strain M3125 / FGSC 7600)</name>
    <name type="common">Maize ear and stalk rot fungus</name>
    <name type="synonym">Fusarium verticillioides</name>
    <dbReference type="NCBI Taxonomy" id="334819"/>
    <lineage>
        <taxon>Eukaryota</taxon>
        <taxon>Fungi</taxon>
        <taxon>Dikarya</taxon>
        <taxon>Ascomycota</taxon>
        <taxon>Pezizomycotina</taxon>
        <taxon>Sordariomycetes</taxon>
        <taxon>Hypocreomycetidae</taxon>
        <taxon>Hypocreales</taxon>
        <taxon>Nectriaceae</taxon>
        <taxon>Fusarium</taxon>
        <taxon>Fusarium fujikuroi species complex</taxon>
    </lineage>
</organism>
<dbReference type="VEuPathDB" id="FungiDB:FVEG_17641"/>
<dbReference type="Proteomes" id="UP000009096">
    <property type="component" value="Chromosome 8"/>
</dbReference>
<keyword evidence="2" id="KW-1185">Reference proteome</keyword>
<sequence>MEIAYNLTLHSKLPMLKDGHGRGLAPVKATNATANEFRKFTAKKDQGYPEIPIGGLVARASVQWRRKAKTWELY</sequence>
<name>A0A139YBA2_GIBM7</name>
<accession>A0A139YBA2</accession>
<dbReference type="AlphaFoldDB" id="A0A139YBA2"/>